<name>A0A1W6ZPX0_9HYPH</name>
<keyword evidence="4" id="KW-1185">Reference proteome</keyword>
<dbReference type="InterPro" id="IPR050659">
    <property type="entry name" value="Peptidase_M24B"/>
</dbReference>
<feature type="domain" description="Peptidase M24" evidence="2">
    <location>
        <begin position="257"/>
        <end position="447"/>
    </location>
</feature>
<dbReference type="CDD" id="cd01066">
    <property type="entry name" value="APP_MetAP"/>
    <property type="match status" value="1"/>
</dbReference>
<accession>A0A1W6ZPX0</accession>
<evidence type="ECO:0000256" key="1">
    <source>
        <dbReference type="SAM" id="MobiDB-lite"/>
    </source>
</evidence>
<dbReference type="Pfam" id="PF00557">
    <property type="entry name" value="Peptidase_M24"/>
    <property type="match status" value="1"/>
</dbReference>
<dbReference type="InterPro" id="IPR036005">
    <property type="entry name" value="Creatinase/aminopeptidase-like"/>
</dbReference>
<dbReference type="KEGG" id="psin:CAK95_10165"/>
<organism evidence="3 4">
    <name type="scientific">Pseudorhodoplanes sinuspersici</name>
    <dbReference type="NCBI Taxonomy" id="1235591"/>
    <lineage>
        <taxon>Bacteria</taxon>
        <taxon>Pseudomonadati</taxon>
        <taxon>Pseudomonadota</taxon>
        <taxon>Alphaproteobacteria</taxon>
        <taxon>Hyphomicrobiales</taxon>
        <taxon>Pseudorhodoplanes</taxon>
    </lineage>
</organism>
<dbReference type="Gene3D" id="3.90.230.10">
    <property type="entry name" value="Creatinase/methionine aminopeptidase superfamily"/>
    <property type="match status" value="1"/>
</dbReference>
<evidence type="ECO:0000313" key="4">
    <source>
        <dbReference type="Proteomes" id="UP000194137"/>
    </source>
</evidence>
<dbReference type="InterPro" id="IPR029149">
    <property type="entry name" value="Creatin/AminoP/Spt16_N"/>
</dbReference>
<dbReference type="InterPro" id="IPR000994">
    <property type="entry name" value="Pept_M24"/>
</dbReference>
<reference evidence="3 4" key="1">
    <citation type="submission" date="2017-05" db="EMBL/GenBank/DDBJ databases">
        <title>Full genome sequence of Pseudorhodoplanes sinuspersici.</title>
        <authorList>
            <person name="Dastgheib S.M.M."/>
            <person name="Shavandi M."/>
            <person name="Tirandaz H."/>
        </authorList>
    </citation>
    <scope>NUCLEOTIDE SEQUENCE [LARGE SCALE GENOMIC DNA]</scope>
    <source>
        <strain evidence="3 4">RIPI110</strain>
    </source>
</reference>
<proteinExistence type="predicted"/>
<gene>
    <name evidence="3" type="ORF">CAK95_10165</name>
</gene>
<dbReference type="Gene3D" id="3.40.350.10">
    <property type="entry name" value="Creatinase/prolidase N-terminal domain"/>
    <property type="match status" value="1"/>
</dbReference>
<dbReference type="SUPFAM" id="SSF53092">
    <property type="entry name" value="Creatinase/prolidase N-terminal domain"/>
    <property type="match status" value="1"/>
</dbReference>
<protein>
    <recommendedName>
        <fullName evidence="2">Peptidase M24 domain-containing protein</fullName>
    </recommendedName>
</protein>
<dbReference type="EMBL" id="CP021112">
    <property type="protein sequence ID" value="ARP99409.1"/>
    <property type="molecule type" value="Genomic_DNA"/>
</dbReference>
<dbReference type="STRING" id="1235591.CAK95_10165"/>
<sequence length="476" mass="52094">MEQPVAGFAAMAHAAEPKVNYAKNSMPAATLARHTGRAALSGAGLSRIVRVTAEKASADAKEIPNKKAAGRERKGYAQGPAMNDRRLNPISDAELNRRWAAIRAGMKDRGLDALVMQNNNDWLGGYVKWFTDYPAYNGYPRTVIFHADDAMTVVDMGPTGSRRNLDGQHKIQRGVGDLIGTPAFTSIAYTDGYQGELALSELKRRGYKRIGLLGAGTMPYRFVTQIEAGLAGKTQIDDATEWVDAIKAIKSDEEMALVRRCAEMQDEIFARVSSKIKPGMRDNDITALAQYEGRLLGSEQGLFLGSSAPLGEASNFVDRYMQGRTLQEGDHFSLLIENAGPGGMYTEIARTMVLGKASNEVIDGFETVKEAQTYTLSKMKPGVPCRDVAAAHDEFMITRGYGAEKRLYAHGQGYDLVERPLIRADETMSIEAGMNFAVHPGFETPSLFAVICDNYLMGKDGPDECLHKTPKKVFEL</sequence>
<dbReference type="Proteomes" id="UP000194137">
    <property type="component" value="Chromosome"/>
</dbReference>
<dbReference type="PANTHER" id="PTHR46112:SF2">
    <property type="entry name" value="XAA-PRO AMINOPEPTIDASE P-RELATED"/>
    <property type="match status" value="1"/>
</dbReference>
<feature type="region of interest" description="Disordered" evidence="1">
    <location>
        <begin position="60"/>
        <end position="87"/>
    </location>
</feature>
<feature type="compositionally biased region" description="Basic and acidic residues" evidence="1">
    <location>
        <begin position="60"/>
        <end position="75"/>
    </location>
</feature>
<evidence type="ECO:0000259" key="2">
    <source>
        <dbReference type="Pfam" id="PF00557"/>
    </source>
</evidence>
<dbReference type="SUPFAM" id="SSF55920">
    <property type="entry name" value="Creatinase/aminopeptidase"/>
    <property type="match status" value="1"/>
</dbReference>
<dbReference type="AlphaFoldDB" id="A0A1W6ZPX0"/>
<evidence type="ECO:0000313" key="3">
    <source>
        <dbReference type="EMBL" id="ARP99409.1"/>
    </source>
</evidence>
<dbReference type="PANTHER" id="PTHR46112">
    <property type="entry name" value="AMINOPEPTIDASE"/>
    <property type="match status" value="1"/>
</dbReference>